<proteinExistence type="predicted"/>
<dbReference type="EMBL" id="JARBHB010000003">
    <property type="protein sequence ID" value="KAJ8887973.1"/>
    <property type="molecule type" value="Genomic_DNA"/>
</dbReference>
<evidence type="ECO:0000256" key="1">
    <source>
        <dbReference type="SAM" id="MobiDB-lite"/>
    </source>
</evidence>
<sequence>MSAGPACLHRFSPCSAEKLGSYKGHTGTCYKSAIASTLRAPNWRAVFSAKKPRTDYSLPTQFLPDLSKSRHTNDENLFYTHRHSGITSATQDGAFCSFITRIRETRNTTRASVAERLACSPPAKVIQVQSPAGPLRTFACGNRGGRCRSPAGTLGDTPPPPQLRWRSVLTSITLISSQDLDVKSRPNPSTPTRNTTIQQMKLLGILPRAWASHLTLVEVGLKVVLRGANTLLRRLRSLEYPTSRQASSTGGATSLSFDVYCTLHYEDGRRRRSTEANTQSDRPSARDTELQVVPAIGRGAEEAAARRGLLSAPRSSEPMKVIEVSMERLRNEREGGKTGDSRENIQTNRIVWHDSHLRKPVYCDCPTENTWMGFFTAAQRGLPLRHPLVKVSQRPRVVDAELPS</sequence>
<protein>
    <submittedName>
        <fullName evidence="2">Uncharacterized protein</fullName>
    </submittedName>
</protein>
<evidence type="ECO:0000313" key="3">
    <source>
        <dbReference type="Proteomes" id="UP001159363"/>
    </source>
</evidence>
<feature type="region of interest" description="Disordered" evidence="1">
    <location>
        <begin position="269"/>
        <end position="289"/>
    </location>
</feature>
<name>A0ABQ9HUB1_9NEOP</name>
<keyword evidence="3" id="KW-1185">Reference proteome</keyword>
<reference evidence="2 3" key="1">
    <citation type="submission" date="2023-02" db="EMBL/GenBank/DDBJ databases">
        <title>LHISI_Scaffold_Assembly.</title>
        <authorList>
            <person name="Stuart O.P."/>
            <person name="Cleave R."/>
            <person name="Magrath M.J.L."/>
            <person name="Mikheyev A.S."/>
        </authorList>
    </citation>
    <scope>NUCLEOTIDE SEQUENCE [LARGE SCALE GENOMIC DNA]</scope>
    <source>
        <strain evidence="2">Daus_M_001</strain>
        <tissue evidence="2">Leg muscle</tissue>
    </source>
</reference>
<accession>A0ABQ9HUB1</accession>
<organism evidence="2 3">
    <name type="scientific">Dryococelus australis</name>
    <dbReference type="NCBI Taxonomy" id="614101"/>
    <lineage>
        <taxon>Eukaryota</taxon>
        <taxon>Metazoa</taxon>
        <taxon>Ecdysozoa</taxon>
        <taxon>Arthropoda</taxon>
        <taxon>Hexapoda</taxon>
        <taxon>Insecta</taxon>
        <taxon>Pterygota</taxon>
        <taxon>Neoptera</taxon>
        <taxon>Polyneoptera</taxon>
        <taxon>Phasmatodea</taxon>
        <taxon>Verophasmatodea</taxon>
        <taxon>Anareolatae</taxon>
        <taxon>Phasmatidae</taxon>
        <taxon>Eurycanthinae</taxon>
        <taxon>Dryococelus</taxon>
    </lineage>
</organism>
<evidence type="ECO:0000313" key="2">
    <source>
        <dbReference type="EMBL" id="KAJ8887973.1"/>
    </source>
</evidence>
<comment type="caution">
    <text evidence="2">The sequence shown here is derived from an EMBL/GenBank/DDBJ whole genome shotgun (WGS) entry which is preliminary data.</text>
</comment>
<gene>
    <name evidence="2" type="ORF">PR048_007458</name>
</gene>
<dbReference type="Proteomes" id="UP001159363">
    <property type="component" value="Chromosome 3"/>
</dbReference>